<dbReference type="PROSITE" id="PS50937">
    <property type="entry name" value="HTH_MERR_2"/>
    <property type="match status" value="1"/>
</dbReference>
<evidence type="ECO:0000313" key="8">
    <source>
        <dbReference type="Proteomes" id="UP000487649"/>
    </source>
</evidence>
<keyword evidence="1" id="KW-0678">Repressor</keyword>
<keyword evidence="4" id="KW-0804">Transcription</keyword>
<keyword evidence="5" id="KW-0175">Coiled coil</keyword>
<feature type="domain" description="HTH merR-type" evidence="6">
    <location>
        <begin position="4"/>
        <end position="74"/>
    </location>
</feature>
<dbReference type="SMART" id="SM00422">
    <property type="entry name" value="HTH_MERR"/>
    <property type="match status" value="1"/>
</dbReference>
<evidence type="ECO:0000313" key="7">
    <source>
        <dbReference type="EMBL" id="MTK21774.1"/>
    </source>
</evidence>
<dbReference type="EMBL" id="WMQE01000022">
    <property type="protein sequence ID" value="MTK21774.1"/>
    <property type="molecule type" value="Genomic_DNA"/>
</dbReference>
<dbReference type="InterPro" id="IPR011256">
    <property type="entry name" value="Reg_factor_effector_dom_sf"/>
</dbReference>
<dbReference type="InterPro" id="IPR009061">
    <property type="entry name" value="DNA-bd_dom_put_sf"/>
</dbReference>
<gene>
    <name evidence="7" type="ORF">GMA92_10120</name>
</gene>
<accession>A0A9X4XEF1</accession>
<comment type="caution">
    <text evidence="7">The sequence shown here is derived from an EMBL/GenBank/DDBJ whole genome shotgun (WGS) entry which is preliminary data.</text>
</comment>
<dbReference type="GO" id="GO:0003677">
    <property type="term" value="F:DNA binding"/>
    <property type="evidence" value="ECO:0007669"/>
    <property type="project" value="UniProtKB-KW"/>
</dbReference>
<feature type="coiled-coil region" evidence="5">
    <location>
        <begin position="85"/>
        <end position="119"/>
    </location>
</feature>
<evidence type="ECO:0000256" key="5">
    <source>
        <dbReference type="SAM" id="Coils"/>
    </source>
</evidence>
<dbReference type="SUPFAM" id="SSF46955">
    <property type="entry name" value="Putative DNA-binding domain"/>
    <property type="match status" value="1"/>
</dbReference>
<name>A0A9X4XEF1_9FIRM</name>
<dbReference type="InterPro" id="IPR047057">
    <property type="entry name" value="MerR_fam"/>
</dbReference>
<proteinExistence type="predicted"/>
<organism evidence="7 8">
    <name type="scientific">Turicibacter sanguinis</name>
    <dbReference type="NCBI Taxonomy" id="154288"/>
    <lineage>
        <taxon>Bacteria</taxon>
        <taxon>Bacillati</taxon>
        <taxon>Bacillota</taxon>
        <taxon>Erysipelotrichia</taxon>
        <taxon>Erysipelotrichales</taxon>
        <taxon>Turicibacteraceae</taxon>
        <taxon>Turicibacter</taxon>
    </lineage>
</organism>
<dbReference type="GO" id="GO:0003700">
    <property type="term" value="F:DNA-binding transcription factor activity"/>
    <property type="evidence" value="ECO:0007669"/>
    <property type="project" value="InterPro"/>
</dbReference>
<dbReference type="AlphaFoldDB" id="A0A9X4XEF1"/>
<dbReference type="InterPro" id="IPR000551">
    <property type="entry name" value="MerR-type_HTH_dom"/>
</dbReference>
<dbReference type="PANTHER" id="PTHR30204:SF69">
    <property type="entry name" value="MERR-FAMILY TRANSCRIPTIONAL REGULATOR"/>
    <property type="match status" value="1"/>
</dbReference>
<dbReference type="Pfam" id="PF13411">
    <property type="entry name" value="MerR_1"/>
    <property type="match status" value="1"/>
</dbReference>
<evidence type="ECO:0000259" key="6">
    <source>
        <dbReference type="PROSITE" id="PS50937"/>
    </source>
</evidence>
<evidence type="ECO:0000256" key="2">
    <source>
        <dbReference type="ARBA" id="ARBA00023015"/>
    </source>
</evidence>
<evidence type="ECO:0000256" key="3">
    <source>
        <dbReference type="ARBA" id="ARBA00023125"/>
    </source>
</evidence>
<keyword evidence="3" id="KW-0238">DNA-binding</keyword>
<dbReference type="GeneID" id="60057547"/>
<sequence length="270" mass="31621">MSTYFTIGEIANMYNLSIQTLRHYDKIGLLSPAYTNPKTGYRYYSIQQFVKIDFIKHGKALGMTLDEIKVLIKKDLDLFALTDVLNKQKLQIKQKIIELQEIEQHINNLQARLSEVETFGLNKPFLKSEDSRHFIRYNYVSKNEIEVEINIRNVVLDMETKYGRHNSELVLEANYEILKSENRVQYDQMLIKLLDSTSSNTTLEAGTYATLFYDDHYGNNKIYYSQLEEFISKQRLTPLSDVYEFVIMPRIDQNGIEKSITQLQVLVKKS</sequence>
<dbReference type="SUPFAM" id="SSF55136">
    <property type="entry name" value="Probable bacterial effector-binding domain"/>
    <property type="match status" value="1"/>
</dbReference>
<dbReference type="Gene3D" id="1.10.1660.10">
    <property type="match status" value="1"/>
</dbReference>
<dbReference type="Gene3D" id="3.20.80.10">
    <property type="entry name" value="Regulatory factor, effector binding domain"/>
    <property type="match status" value="1"/>
</dbReference>
<dbReference type="OrthoDB" id="9773308at2"/>
<dbReference type="Proteomes" id="UP000487649">
    <property type="component" value="Unassembled WGS sequence"/>
</dbReference>
<dbReference type="PANTHER" id="PTHR30204">
    <property type="entry name" value="REDOX-CYCLING DRUG-SENSING TRANSCRIPTIONAL ACTIVATOR SOXR"/>
    <property type="match status" value="1"/>
</dbReference>
<keyword evidence="2" id="KW-0805">Transcription regulation</keyword>
<evidence type="ECO:0000256" key="4">
    <source>
        <dbReference type="ARBA" id="ARBA00023163"/>
    </source>
</evidence>
<dbReference type="CDD" id="cd01107">
    <property type="entry name" value="HTH_BmrR"/>
    <property type="match status" value="1"/>
</dbReference>
<dbReference type="RefSeq" id="WP_006783432.1">
    <property type="nucleotide sequence ID" value="NZ_CABJBH010000012.1"/>
</dbReference>
<evidence type="ECO:0000256" key="1">
    <source>
        <dbReference type="ARBA" id="ARBA00022491"/>
    </source>
</evidence>
<protein>
    <submittedName>
        <fullName evidence="7">MerR family transcriptional regulator</fullName>
    </submittedName>
</protein>
<reference evidence="7 8" key="1">
    <citation type="journal article" date="2019" name="Nat. Med.">
        <title>A library of human gut bacterial isolates paired with longitudinal multiomics data enables mechanistic microbiome research.</title>
        <authorList>
            <person name="Poyet M."/>
            <person name="Groussin M."/>
            <person name="Gibbons S.M."/>
            <person name="Avila-Pacheco J."/>
            <person name="Jiang X."/>
            <person name="Kearney S.M."/>
            <person name="Perrotta A.R."/>
            <person name="Berdy B."/>
            <person name="Zhao S."/>
            <person name="Lieberman T.D."/>
            <person name="Swanson P.K."/>
            <person name="Smith M."/>
            <person name="Roesemann S."/>
            <person name="Alexander J.E."/>
            <person name="Rich S.A."/>
            <person name="Livny J."/>
            <person name="Vlamakis H."/>
            <person name="Clish C."/>
            <person name="Bullock K."/>
            <person name="Deik A."/>
            <person name="Scott J."/>
            <person name="Pierce K.A."/>
            <person name="Xavier R.J."/>
            <person name="Alm E.J."/>
        </authorList>
    </citation>
    <scope>NUCLEOTIDE SEQUENCE [LARGE SCALE GENOMIC DNA]</scope>
    <source>
        <strain evidence="7 8">BIOML-A198</strain>
    </source>
</reference>